<dbReference type="Pfam" id="PF12804">
    <property type="entry name" value="NTP_transf_3"/>
    <property type="match status" value="1"/>
</dbReference>
<name>A0ABV8UE90_9PROT</name>
<sequence>MSAPQNAIKNAMVLAAGKGTRMGAISDTTPKPLVRVAGVPLLDRILAHLWKVGCEKIVVNVHHLADQIESHLAPLVAEGHVAISDERDALLETGGGVKKALPMLGRDPIYVINSDALWVDGTGGTLTRLAQVFDPKRMDVLLLLVPTAEALGYHGAGDFIPDGDPSGPTPIRFRGSAASAPVMFGGIQLVNPALYDDMPEGRWSNVEIFRKAEKAGRLFGLLHTGHWMHVGTPEAIKAAEDKLASLRLG</sequence>
<proteinExistence type="predicted"/>
<dbReference type="CDD" id="cd06422">
    <property type="entry name" value="NTP_transferase_like_1"/>
    <property type="match status" value="1"/>
</dbReference>
<dbReference type="InterPro" id="IPR050065">
    <property type="entry name" value="GlmU-like"/>
</dbReference>
<keyword evidence="6" id="KW-1185">Reference proteome</keyword>
<dbReference type="EMBL" id="JBHSCR010000014">
    <property type="protein sequence ID" value="MFC4348778.1"/>
    <property type="molecule type" value="Genomic_DNA"/>
</dbReference>
<comment type="caution">
    <text evidence="5">The sequence shown here is derived from an EMBL/GenBank/DDBJ whole genome shotgun (WGS) entry which is preliminary data.</text>
</comment>
<gene>
    <name evidence="5" type="ORF">ACFO5Q_13070</name>
</gene>
<dbReference type="Gene3D" id="3.90.550.10">
    <property type="entry name" value="Spore Coat Polysaccharide Biosynthesis Protein SpsA, Chain A"/>
    <property type="match status" value="1"/>
</dbReference>
<evidence type="ECO:0000256" key="1">
    <source>
        <dbReference type="ARBA" id="ARBA00022679"/>
    </source>
</evidence>
<dbReference type="SUPFAM" id="SSF53448">
    <property type="entry name" value="Nucleotide-diphospho-sugar transferases"/>
    <property type="match status" value="1"/>
</dbReference>
<dbReference type="RefSeq" id="WP_068143321.1">
    <property type="nucleotide sequence ID" value="NZ_JBHSCR010000014.1"/>
</dbReference>
<evidence type="ECO:0000313" key="5">
    <source>
        <dbReference type="EMBL" id="MFC4348778.1"/>
    </source>
</evidence>
<dbReference type="InterPro" id="IPR029044">
    <property type="entry name" value="Nucleotide-diphossugar_trans"/>
</dbReference>
<keyword evidence="1" id="KW-0808">Transferase</keyword>
<evidence type="ECO:0000259" key="4">
    <source>
        <dbReference type="Pfam" id="PF12804"/>
    </source>
</evidence>
<dbReference type="PANTHER" id="PTHR43584:SF8">
    <property type="entry name" value="N-ACETYLMURAMATE ALPHA-1-PHOSPHATE URIDYLYLTRANSFERASE"/>
    <property type="match status" value="1"/>
</dbReference>
<dbReference type="Proteomes" id="UP001595776">
    <property type="component" value="Unassembled WGS sequence"/>
</dbReference>
<keyword evidence="3" id="KW-0460">Magnesium</keyword>
<reference evidence="6" key="1">
    <citation type="journal article" date="2019" name="Int. J. Syst. Evol. Microbiol.">
        <title>The Global Catalogue of Microorganisms (GCM) 10K type strain sequencing project: providing services to taxonomists for standard genome sequencing and annotation.</title>
        <authorList>
            <consortium name="The Broad Institute Genomics Platform"/>
            <consortium name="The Broad Institute Genome Sequencing Center for Infectious Disease"/>
            <person name="Wu L."/>
            <person name="Ma J."/>
        </authorList>
    </citation>
    <scope>NUCLEOTIDE SEQUENCE [LARGE SCALE GENOMIC DNA]</scope>
    <source>
        <strain evidence="6">CGMCC 1.15304</strain>
    </source>
</reference>
<evidence type="ECO:0000256" key="2">
    <source>
        <dbReference type="ARBA" id="ARBA00022695"/>
    </source>
</evidence>
<organism evidence="5 6">
    <name type="scientific">Kordiimonas lipolytica</name>
    <dbReference type="NCBI Taxonomy" id="1662421"/>
    <lineage>
        <taxon>Bacteria</taxon>
        <taxon>Pseudomonadati</taxon>
        <taxon>Pseudomonadota</taxon>
        <taxon>Alphaproteobacteria</taxon>
        <taxon>Kordiimonadales</taxon>
        <taxon>Kordiimonadaceae</taxon>
        <taxon>Kordiimonas</taxon>
    </lineage>
</organism>
<evidence type="ECO:0000256" key="3">
    <source>
        <dbReference type="ARBA" id="ARBA00022842"/>
    </source>
</evidence>
<dbReference type="InterPro" id="IPR025877">
    <property type="entry name" value="MobA-like_NTP_Trfase"/>
</dbReference>
<feature type="domain" description="MobA-like NTP transferase" evidence="4">
    <location>
        <begin position="11"/>
        <end position="140"/>
    </location>
</feature>
<dbReference type="PANTHER" id="PTHR43584">
    <property type="entry name" value="NUCLEOTIDYL TRANSFERASE"/>
    <property type="match status" value="1"/>
</dbReference>
<keyword evidence="2" id="KW-0548">Nucleotidyltransferase</keyword>
<accession>A0ABV8UE90</accession>
<protein>
    <submittedName>
        <fullName evidence="5">Nucleotidyltransferase family protein</fullName>
    </submittedName>
</protein>
<evidence type="ECO:0000313" key="6">
    <source>
        <dbReference type="Proteomes" id="UP001595776"/>
    </source>
</evidence>